<name>A0A0G4LL86_VERLO</name>
<gene>
    <name evidence="2" type="ORF">BN1708_013494</name>
</gene>
<evidence type="ECO:0000256" key="1">
    <source>
        <dbReference type="SAM" id="MobiDB-lite"/>
    </source>
</evidence>
<organism evidence="2 3">
    <name type="scientific">Verticillium longisporum</name>
    <name type="common">Verticillium dahliae var. longisporum</name>
    <dbReference type="NCBI Taxonomy" id="100787"/>
    <lineage>
        <taxon>Eukaryota</taxon>
        <taxon>Fungi</taxon>
        <taxon>Dikarya</taxon>
        <taxon>Ascomycota</taxon>
        <taxon>Pezizomycotina</taxon>
        <taxon>Sordariomycetes</taxon>
        <taxon>Hypocreomycetidae</taxon>
        <taxon>Glomerellales</taxon>
        <taxon>Plectosphaerellaceae</taxon>
        <taxon>Verticillium</taxon>
    </lineage>
</organism>
<dbReference type="CDD" id="cd12148">
    <property type="entry name" value="fungal_TF_MHR"/>
    <property type="match status" value="1"/>
</dbReference>
<dbReference type="Proteomes" id="UP000044602">
    <property type="component" value="Unassembled WGS sequence"/>
</dbReference>
<feature type="compositionally biased region" description="Polar residues" evidence="1">
    <location>
        <begin position="302"/>
        <end position="317"/>
    </location>
</feature>
<proteinExistence type="predicted"/>
<evidence type="ECO:0000313" key="3">
    <source>
        <dbReference type="Proteomes" id="UP000044602"/>
    </source>
</evidence>
<reference evidence="2 3" key="1">
    <citation type="submission" date="2015-05" db="EMBL/GenBank/DDBJ databases">
        <authorList>
            <person name="Wang D.B."/>
            <person name="Wang M."/>
        </authorList>
    </citation>
    <scope>NUCLEOTIDE SEQUENCE [LARGE SCALE GENOMIC DNA]</scope>
    <source>
        <strain evidence="2">VL1</strain>
    </source>
</reference>
<accession>A0A0G4LL86</accession>
<evidence type="ECO:0000313" key="2">
    <source>
        <dbReference type="EMBL" id="CRK22787.1"/>
    </source>
</evidence>
<dbReference type="PANTHER" id="PTHR47785">
    <property type="entry name" value="ZN(II)2CYS6 TRANSCRIPTION FACTOR (EUROFUNG)-RELATED-RELATED"/>
    <property type="match status" value="1"/>
</dbReference>
<protein>
    <recommendedName>
        <fullName evidence="4">Transcription factor domain-containing protein</fullName>
    </recommendedName>
</protein>
<dbReference type="InterPro" id="IPR053181">
    <property type="entry name" value="EcdB-like_regulator"/>
</dbReference>
<feature type="region of interest" description="Disordered" evidence="1">
    <location>
        <begin position="299"/>
        <end position="319"/>
    </location>
</feature>
<evidence type="ECO:0008006" key="4">
    <source>
        <dbReference type="Google" id="ProtNLM"/>
    </source>
</evidence>
<dbReference type="PANTHER" id="PTHR47785:SF5">
    <property type="entry name" value="ZN(II)2CYS6 TRANSCRIPTION FACTOR (EUROFUNG)"/>
    <property type="match status" value="1"/>
</dbReference>
<dbReference type="STRING" id="100787.A0A0G4LL86"/>
<dbReference type="AlphaFoldDB" id="A0A0G4LL86"/>
<sequence>MSTKTTGPTPVMDLETRRPSFAALRCEAVLKWPALRDVVPSNVASIVSFPFEYALGNDQKQENTSTTPRTMPDDQFIHFSKRFLAIVHPRNPILDGNELLRHARLIEENGLQWDSASCLVLIACALGSYTLPWVKPSQIPHIVDAWQGSTVIEKDNRATAEAYYAAALKRVGPLGHFVRDIQCLFLASVKSSHSVHYKHGPLFNKLVPACRRYSWHEANGLVPHFVGRRLKTGTLSNACSGHAVEQRSMRLLRDPCTLPLPAVLTFASEFLLELDFRPSGLNDFSYPDAFPEPPKDLEFTATKMSPGTGESPNGVDDTQSRINERGWCYYLSEISLRRTIDETVDLLYRKGEAYWLQNSSQLVRHYWGSERQIASWQYHIPAIVKFNNHEPPDEEFACYLWFRALEWREYTLRPILYCVLHSTPERATTVEEKELAQAALKIYETVIPQKLYALRHGGSWFAARSTFTSAALILAVVINPSSGLVPSKRWPSLVQSAIWVLQYWGQVARDIRLAATILTEMYEKTRQHIEYTYTD</sequence>
<dbReference type="EMBL" id="CVQH01014558">
    <property type="protein sequence ID" value="CRK22787.1"/>
    <property type="molecule type" value="Genomic_DNA"/>
</dbReference>
<keyword evidence="3" id="KW-1185">Reference proteome</keyword>